<dbReference type="PIRSF" id="PIRSF006060">
    <property type="entry name" value="AA_transporter"/>
    <property type="match status" value="1"/>
</dbReference>
<comment type="caution">
    <text evidence="10">The sequence shown here is derived from an EMBL/GenBank/DDBJ whole genome shotgun (WGS) entry which is preliminary data.</text>
</comment>
<evidence type="ECO:0000256" key="2">
    <source>
        <dbReference type="ARBA" id="ARBA00008220"/>
    </source>
</evidence>
<accession>A0A9X3YGX2</accession>
<dbReference type="RefSeq" id="WP_263543270.1">
    <property type="nucleotide sequence ID" value="NZ_JAOVZO020000003.1"/>
</dbReference>
<feature type="transmembrane region" description="Helical" evidence="9">
    <location>
        <begin position="161"/>
        <end position="180"/>
    </location>
</feature>
<dbReference type="GO" id="GO:0005886">
    <property type="term" value="C:plasma membrane"/>
    <property type="evidence" value="ECO:0007669"/>
    <property type="project" value="UniProtKB-SubCell"/>
</dbReference>
<evidence type="ECO:0000256" key="3">
    <source>
        <dbReference type="ARBA" id="ARBA00021069"/>
    </source>
</evidence>
<dbReference type="InterPro" id="IPR050367">
    <property type="entry name" value="APC_superfamily"/>
</dbReference>
<evidence type="ECO:0000256" key="9">
    <source>
        <dbReference type="SAM" id="Phobius"/>
    </source>
</evidence>
<feature type="transmembrane region" description="Helical" evidence="9">
    <location>
        <begin position="129"/>
        <end position="149"/>
    </location>
</feature>
<dbReference type="Proteomes" id="UP001139971">
    <property type="component" value="Unassembled WGS sequence"/>
</dbReference>
<comment type="function">
    <text evidence="8">Major component of the acid-resistance (AR) system allowing enteric pathogens to survive the acidic environment in the stomach. Exchanges extracellular arginine for its intracellular decarboxylation product agmatine (Agm) thereby expelling intracellular protons. Probably undergoes several conformational states in order to translocate the substrate across the membrane; keeps the substrate accessible to only 1 side of the membrane at a time by opening and closing 3 membrane-internal gates.</text>
</comment>
<gene>
    <name evidence="10" type="ORF">OD750_005555</name>
</gene>
<dbReference type="AlphaFoldDB" id="A0A9X3YGX2"/>
<feature type="transmembrane region" description="Helical" evidence="9">
    <location>
        <begin position="46"/>
        <end position="66"/>
    </location>
</feature>
<keyword evidence="5 9" id="KW-0812">Transmembrane</keyword>
<feature type="transmembrane region" description="Helical" evidence="9">
    <location>
        <begin position="387"/>
        <end position="405"/>
    </location>
</feature>
<keyword evidence="6 9" id="KW-1133">Transmembrane helix</keyword>
<evidence type="ECO:0000313" key="10">
    <source>
        <dbReference type="EMBL" id="MDC8012007.1"/>
    </source>
</evidence>
<organism evidence="10 11">
    <name type="scientific">Tahibacter soli</name>
    <dbReference type="NCBI Taxonomy" id="2983605"/>
    <lineage>
        <taxon>Bacteria</taxon>
        <taxon>Pseudomonadati</taxon>
        <taxon>Pseudomonadota</taxon>
        <taxon>Gammaproteobacteria</taxon>
        <taxon>Lysobacterales</taxon>
        <taxon>Rhodanobacteraceae</taxon>
        <taxon>Tahibacter</taxon>
    </lineage>
</organism>
<evidence type="ECO:0000256" key="4">
    <source>
        <dbReference type="ARBA" id="ARBA00022475"/>
    </source>
</evidence>
<feature type="transmembrane region" description="Helical" evidence="9">
    <location>
        <begin position="192"/>
        <end position="214"/>
    </location>
</feature>
<evidence type="ECO:0000313" key="11">
    <source>
        <dbReference type="Proteomes" id="UP001139971"/>
    </source>
</evidence>
<evidence type="ECO:0000256" key="6">
    <source>
        <dbReference type="ARBA" id="ARBA00022989"/>
    </source>
</evidence>
<proteinExistence type="inferred from homology"/>
<feature type="transmembrane region" description="Helical" evidence="9">
    <location>
        <begin position="234"/>
        <end position="254"/>
    </location>
</feature>
<keyword evidence="7 9" id="KW-0472">Membrane</keyword>
<dbReference type="EMBL" id="JAOVZO020000003">
    <property type="protein sequence ID" value="MDC8012007.1"/>
    <property type="molecule type" value="Genomic_DNA"/>
</dbReference>
<feature type="transmembrane region" description="Helical" evidence="9">
    <location>
        <begin position="12"/>
        <end position="34"/>
    </location>
</feature>
<sequence length="433" mass="43922">MSAAPDGGAAPSIGLATATALVVGNMVGSGLFLLPSSLAPFGAASALGWIISTIGALLLAAVFARLGQLRPALSGGPYAFAHAAFGDGIGFLVAWCYWISIWSAVPAIAIAFTGYAGSLVPALTATPLRAAGCSVLVLWLCTVFNISGLRTAGGVQLVTTLVKVGALVAFAIVGLAWFGGDANAAPRPFNPSGQSLLGVAMTTSALTLWAFLGLESATVPAGAVRDPARTVPRATLVGTAIAIVVTIGACSAVMRLVPPESLATSGAPFVDAVRLLLGDAAGRVVALVAAITCLGTLNGWVMMLGQLPLAVARDGLFPPLFAQQDANGTPRSGLLFGAVLSSVLVGANYSASLVHLFTWAILLSTAASLLPFLICAAALMRIERGRPWMLAVAAFALVYAAYALVGTGAEALTWGAALLAAGLPLYLWQRRRQ</sequence>
<name>A0A9X3YGX2_9GAMM</name>
<feature type="transmembrane region" description="Helical" evidence="9">
    <location>
        <begin position="333"/>
        <end position="351"/>
    </location>
</feature>
<evidence type="ECO:0000256" key="5">
    <source>
        <dbReference type="ARBA" id="ARBA00022692"/>
    </source>
</evidence>
<dbReference type="PANTHER" id="PTHR42770:SF18">
    <property type="entry name" value="ARGININE_AGMATINE ANTIPORTER"/>
    <property type="match status" value="1"/>
</dbReference>
<dbReference type="Gene3D" id="1.20.1740.10">
    <property type="entry name" value="Amino acid/polyamine transporter I"/>
    <property type="match status" value="1"/>
</dbReference>
<feature type="transmembrane region" description="Helical" evidence="9">
    <location>
        <begin position="284"/>
        <end position="312"/>
    </location>
</feature>
<evidence type="ECO:0000256" key="7">
    <source>
        <dbReference type="ARBA" id="ARBA00023136"/>
    </source>
</evidence>
<feature type="transmembrane region" description="Helical" evidence="9">
    <location>
        <begin position="357"/>
        <end position="380"/>
    </location>
</feature>
<dbReference type="PANTHER" id="PTHR42770">
    <property type="entry name" value="AMINO ACID TRANSPORTER-RELATED"/>
    <property type="match status" value="1"/>
</dbReference>
<reference evidence="10" key="1">
    <citation type="submission" date="2023-02" db="EMBL/GenBank/DDBJ databases">
        <title>Tahibacter soli sp. nov. isolated from soil.</title>
        <authorList>
            <person name="Baek J.H."/>
            <person name="Lee J.K."/>
            <person name="Choi D.G."/>
            <person name="Jeon C.O."/>
        </authorList>
    </citation>
    <scope>NUCLEOTIDE SEQUENCE</scope>
    <source>
        <strain evidence="10">BL</strain>
    </source>
</reference>
<dbReference type="InterPro" id="IPR002293">
    <property type="entry name" value="AA/rel_permease1"/>
</dbReference>
<keyword evidence="4" id="KW-1003">Cell membrane</keyword>
<keyword evidence="11" id="KW-1185">Reference proteome</keyword>
<dbReference type="Pfam" id="PF13520">
    <property type="entry name" value="AA_permease_2"/>
    <property type="match status" value="1"/>
</dbReference>
<evidence type="ECO:0000256" key="8">
    <source>
        <dbReference type="ARBA" id="ARBA00045636"/>
    </source>
</evidence>
<dbReference type="GO" id="GO:0022857">
    <property type="term" value="F:transmembrane transporter activity"/>
    <property type="evidence" value="ECO:0007669"/>
    <property type="project" value="InterPro"/>
</dbReference>
<comment type="similarity">
    <text evidence="2">Belongs to the amino acid-polyamine-organocation (APC) superfamily. Basic amino acid/polyamine antiporter (APA) (TC 2.A.3.2) family.</text>
</comment>
<comment type="subcellular location">
    <subcellularLocation>
        <location evidence="1">Cell membrane</location>
        <topology evidence="1">Multi-pass membrane protein</topology>
    </subcellularLocation>
</comment>
<feature type="transmembrane region" description="Helical" evidence="9">
    <location>
        <begin position="411"/>
        <end position="428"/>
    </location>
</feature>
<evidence type="ECO:0000256" key="1">
    <source>
        <dbReference type="ARBA" id="ARBA00004651"/>
    </source>
</evidence>
<protein>
    <recommendedName>
        <fullName evidence="3">Arginine/agmatine antiporter</fullName>
    </recommendedName>
</protein>